<protein>
    <submittedName>
        <fullName evidence="3">Uncharacterized protein</fullName>
    </submittedName>
</protein>
<evidence type="ECO:0000313" key="2">
    <source>
        <dbReference type="Proteomes" id="UP000025227"/>
    </source>
</evidence>
<organism evidence="2 3">
    <name type="scientific">Haemonchus contortus</name>
    <name type="common">Barber pole worm</name>
    <dbReference type="NCBI Taxonomy" id="6289"/>
    <lineage>
        <taxon>Eukaryota</taxon>
        <taxon>Metazoa</taxon>
        <taxon>Ecdysozoa</taxon>
        <taxon>Nematoda</taxon>
        <taxon>Chromadorea</taxon>
        <taxon>Rhabditida</taxon>
        <taxon>Rhabditina</taxon>
        <taxon>Rhabditomorpha</taxon>
        <taxon>Strongyloidea</taxon>
        <taxon>Trichostrongylidae</taxon>
        <taxon>Haemonchus</taxon>
    </lineage>
</organism>
<evidence type="ECO:0000256" key="1">
    <source>
        <dbReference type="SAM" id="MobiDB-lite"/>
    </source>
</evidence>
<feature type="compositionally biased region" description="Basic and acidic residues" evidence="1">
    <location>
        <begin position="654"/>
        <end position="666"/>
    </location>
</feature>
<reference evidence="3" key="1">
    <citation type="submission" date="2020-12" db="UniProtKB">
        <authorList>
            <consortium name="WormBaseParasite"/>
        </authorList>
    </citation>
    <scope>IDENTIFICATION</scope>
    <source>
        <strain evidence="3">MHco3</strain>
    </source>
</reference>
<dbReference type="OrthoDB" id="5826403at2759"/>
<name>A0A7I4YW69_HAECO</name>
<feature type="region of interest" description="Disordered" evidence="1">
    <location>
        <begin position="409"/>
        <end position="462"/>
    </location>
</feature>
<keyword evidence="2" id="KW-1185">Reference proteome</keyword>
<feature type="compositionally biased region" description="Polar residues" evidence="1">
    <location>
        <begin position="437"/>
        <end position="462"/>
    </location>
</feature>
<evidence type="ECO:0000313" key="3">
    <source>
        <dbReference type="WBParaSite" id="HCON_00149430-00001"/>
    </source>
</evidence>
<dbReference type="Proteomes" id="UP000025227">
    <property type="component" value="Unplaced"/>
</dbReference>
<accession>A0A7I4YW69</accession>
<feature type="region of interest" description="Disordered" evidence="1">
    <location>
        <begin position="347"/>
        <end position="377"/>
    </location>
</feature>
<dbReference type="WBParaSite" id="HCON_00149430-00001">
    <property type="protein sequence ID" value="HCON_00149430-00001"/>
    <property type="gene ID" value="HCON_00149430"/>
</dbReference>
<feature type="region of interest" description="Disordered" evidence="1">
    <location>
        <begin position="647"/>
        <end position="676"/>
    </location>
</feature>
<dbReference type="AlphaFoldDB" id="A0A7I4YW69"/>
<sequence>MGRSLGIDGKSGNEVPGCELPQPLVDQVDPLQCVLFGESVGSDDDLRDKPASSRGFGLLPYLRKQKLHEGCTPQIDDFSVENLRLTPHGCGEVPSRQSVNDENDIEVKKSCSSTFIKDGFSIEDIGPEEDLESSLTAMKSFDENSRSLLPTPETSVVVCNNEFRNKCADQAKVFLDKCKEKKWVVDEMSNVDFFMDKLHSQVNDMNERLAQIELFSRSSSIDTQQFLRTVFGSRPFFDINRSQVTVDECLNTFFTYPQTVRETVTRKSFNSYVESLREKIRAKREAFLLYNAAPEPLSTTVEAKSSEDSMSLETAALTCVPNNADNSSIEQMRPSYESESSEKILIESNDGDTFTSSAKPSSSITRHSEMIPSSRSASCDVLTGIITEMDKFEATMKPAVSEDEELDDVPFLSTSDNGECDPPQAKRQRYEDDLPSSGLSDKFPSSSTPTKHGNTVGITASENEVPGLSPVFLKPNLGRDSMPPTNAEKSNVAFFSRARTTFTNRQSVHADVFMPPNLSRYPLNVGKAFDSHVKRMKAEYDEDPYIRTSTSGIGKSPFTRPIKKTTLETSIDACTDDPFYMCSVKKEAGECDGRNGARISSADNFFRATFSSLNDPVSRRLAPFDLRKSRTKWKLVPVSDEELNRANQSAPVIDPRRKTESGEKKTIPTTAANDDENEVGGRCVRAACFRRCITERSSSNVRPRLALRGNCRRTSYEPNLLSVDEQFLWNKQKELQPLELDMIRAHVIPRWGSANPKRSKFPFDKTEGMFWPIVQPYDAIDIEDVHDVATADTKNQLVCLTELTFAARRQLLCGRNDRFHFKRYMRAIETDESKWQQGRFQHRVGYMRVFMTQSLDDARLKDQEQQRREAAWMGRLVDVETMRIKTESNSLEFQKANQPNSLSMSEHIDFNLCDLYSKKREKSYRDQSIPIHLRKGTRSSLKVPRDWLEAKIEYYMPTSQRKDYLCSYINYCNKLTVQNVPKAKEPTDETVQYHLNAIKVIFIHQWGYKGIGMNSLFSKETQQKMSQRLQSIFSEISAEKVSVNVLAELCELQDWEERYWTIIWDNLASSFLYAPPFSQLKLGPLIAEAFNQAAVVPQRPEYCGRFWQVVEKLSP</sequence>
<feature type="compositionally biased region" description="Polar residues" evidence="1">
    <location>
        <begin position="351"/>
        <end position="377"/>
    </location>
</feature>
<proteinExistence type="predicted"/>